<evidence type="ECO:0000256" key="3">
    <source>
        <dbReference type="ARBA" id="ARBA00011738"/>
    </source>
</evidence>
<dbReference type="PANTHER" id="PTHR11571">
    <property type="entry name" value="GLUTATHIONE S-TRANSFERASE"/>
    <property type="match status" value="1"/>
</dbReference>
<comment type="subunit">
    <text evidence="3">Homodimer.</text>
</comment>
<evidence type="ECO:0000259" key="8">
    <source>
        <dbReference type="PROSITE" id="PS50405"/>
    </source>
</evidence>
<dbReference type="AlphaFoldDB" id="A0A4Y2T7J3"/>
<dbReference type="PROSITE" id="PS50404">
    <property type="entry name" value="GST_NTER"/>
    <property type="match status" value="1"/>
</dbReference>
<dbReference type="InterPro" id="IPR050213">
    <property type="entry name" value="GST_superfamily"/>
</dbReference>
<feature type="domain" description="GST N-terminal" evidence="7">
    <location>
        <begin position="44"/>
        <end position="128"/>
    </location>
</feature>
<evidence type="ECO:0000313" key="10">
    <source>
        <dbReference type="Proteomes" id="UP000499080"/>
    </source>
</evidence>
<evidence type="ECO:0000256" key="5">
    <source>
        <dbReference type="ARBA" id="ARBA00022679"/>
    </source>
</evidence>
<dbReference type="InterPro" id="IPR004046">
    <property type="entry name" value="GST_C"/>
</dbReference>
<evidence type="ECO:0000256" key="6">
    <source>
        <dbReference type="ARBA" id="ARBA00047960"/>
    </source>
</evidence>
<dbReference type="EC" id="2.5.1.18" evidence="4"/>
<dbReference type="SFLD" id="SFLDG00363">
    <property type="entry name" value="AMPS_(cytGST):_Alpha-__Mu-__Pi"/>
    <property type="match status" value="1"/>
</dbReference>
<dbReference type="SUPFAM" id="SSF47616">
    <property type="entry name" value="GST C-terminal domain-like"/>
    <property type="match status" value="1"/>
</dbReference>
<organism evidence="9 10">
    <name type="scientific">Araneus ventricosus</name>
    <name type="common">Orbweaver spider</name>
    <name type="synonym">Epeira ventricosa</name>
    <dbReference type="NCBI Taxonomy" id="182803"/>
    <lineage>
        <taxon>Eukaryota</taxon>
        <taxon>Metazoa</taxon>
        <taxon>Ecdysozoa</taxon>
        <taxon>Arthropoda</taxon>
        <taxon>Chelicerata</taxon>
        <taxon>Arachnida</taxon>
        <taxon>Araneae</taxon>
        <taxon>Araneomorphae</taxon>
        <taxon>Entelegynae</taxon>
        <taxon>Araneoidea</taxon>
        <taxon>Araneidae</taxon>
        <taxon>Araneus</taxon>
    </lineage>
</organism>
<comment type="catalytic activity">
    <reaction evidence="6">
        <text>RX + glutathione = an S-substituted glutathione + a halide anion + H(+)</text>
        <dbReference type="Rhea" id="RHEA:16437"/>
        <dbReference type="ChEBI" id="CHEBI:15378"/>
        <dbReference type="ChEBI" id="CHEBI:16042"/>
        <dbReference type="ChEBI" id="CHEBI:17792"/>
        <dbReference type="ChEBI" id="CHEBI:57925"/>
        <dbReference type="ChEBI" id="CHEBI:90779"/>
        <dbReference type="EC" id="2.5.1.18"/>
    </reaction>
</comment>
<dbReference type="SFLD" id="SFLDS00019">
    <property type="entry name" value="Glutathione_Transferase_(cytos"/>
    <property type="match status" value="1"/>
</dbReference>
<dbReference type="InterPro" id="IPR040079">
    <property type="entry name" value="Glutathione_S-Trfase"/>
</dbReference>
<dbReference type="GO" id="GO:0006749">
    <property type="term" value="P:glutathione metabolic process"/>
    <property type="evidence" value="ECO:0007669"/>
    <property type="project" value="TreeGrafter"/>
</dbReference>
<dbReference type="InterPro" id="IPR036249">
    <property type="entry name" value="Thioredoxin-like_sf"/>
</dbReference>
<dbReference type="Gene3D" id="1.20.1050.130">
    <property type="match status" value="1"/>
</dbReference>
<protein>
    <recommendedName>
        <fullName evidence="4">glutathione transferase</fullName>
        <ecNumber evidence="4">2.5.1.18</ecNumber>
    </recommendedName>
</protein>
<accession>A0A4Y2T7J3</accession>
<dbReference type="SUPFAM" id="SSF52833">
    <property type="entry name" value="Thioredoxin-like"/>
    <property type="match status" value="1"/>
</dbReference>
<comment type="function">
    <text evidence="1">Conjugation of reduced glutathione to a wide number of exogenous and endogenous hydrophobic electrophiles.</text>
</comment>
<dbReference type="Pfam" id="PF02798">
    <property type="entry name" value="GST_N"/>
    <property type="match status" value="1"/>
</dbReference>
<name>A0A4Y2T7J3_ARAVE</name>
<comment type="caution">
    <text evidence="9">The sequence shown here is derived from an EMBL/GenBank/DDBJ whole genome shotgun (WGS) entry which is preliminary data.</text>
</comment>
<dbReference type="Pfam" id="PF14497">
    <property type="entry name" value="GST_C_3"/>
    <property type="match status" value="1"/>
</dbReference>
<dbReference type="OrthoDB" id="414243at2759"/>
<evidence type="ECO:0000256" key="1">
    <source>
        <dbReference type="ARBA" id="ARBA00003701"/>
    </source>
</evidence>
<gene>
    <name evidence="9" type="primary">GSTM1_10</name>
    <name evidence="9" type="ORF">AVEN_88781_1</name>
</gene>
<keyword evidence="5 9" id="KW-0808">Transferase</keyword>
<dbReference type="InterPro" id="IPR004045">
    <property type="entry name" value="Glutathione_S-Trfase_N"/>
</dbReference>
<reference evidence="9 10" key="1">
    <citation type="journal article" date="2019" name="Sci. Rep.">
        <title>Orb-weaving spider Araneus ventricosus genome elucidates the spidroin gene catalogue.</title>
        <authorList>
            <person name="Kono N."/>
            <person name="Nakamura H."/>
            <person name="Ohtoshi R."/>
            <person name="Moran D.A.P."/>
            <person name="Shinohara A."/>
            <person name="Yoshida Y."/>
            <person name="Fujiwara M."/>
            <person name="Mori M."/>
            <person name="Tomita M."/>
            <person name="Arakawa K."/>
        </authorList>
    </citation>
    <scope>NUCLEOTIDE SEQUENCE [LARGE SCALE GENOMIC DNA]</scope>
</reference>
<sequence>MRKQGFNSLSDCQNASHTLFRPYFVLQRSYLVCSSGSDFDSKMAKPILGYWDIRGTAEPIRYLLHYERIDFEDKRYPSDDSGYDEWQKDKLSLGLDFPSLPYYIKGDIKMTNSIAIMRYVGLTRGLTGTIHEEKRRRVIVEQQSVAFHDKLRNFVVSKEYGTTGKEKFLKSVRPMFQQWEKFIGDRRFMVGDDINFVDFLVYEALDHYRLYHETILEDYPSLRAYFSRMKNLPELQEYLSSPARKAWPIFTQTAKFGGSGDPPKHL</sequence>
<dbReference type="Proteomes" id="UP000499080">
    <property type="component" value="Unassembled WGS sequence"/>
</dbReference>
<dbReference type="FunFam" id="1.20.1050.10:FF:000101">
    <property type="entry name" value="Glutathione S-transferase Mu 4"/>
    <property type="match status" value="1"/>
</dbReference>
<comment type="similarity">
    <text evidence="2">Belongs to the GST superfamily. Mu family.</text>
</comment>
<feature type="domain" description="GST C-terminal" evidence="8">
    <location>
        <begin position="129"/>
        <end position="249"/>
    </location>
</feature>
<evidence type="ECO:0000259" key="7">
    <source>
        <dbReference type="PROSITE" id="PS50404"/>
    </source>
</evidence>
<dbReference type="InterPro" id="IPR010987">
    <property type="entry name" value="Glutathione-S-Trfase_C-like"/>
</dbReference>
<dbReference type="InterPro" id="IPR036282">
    <property type="entry name" value="Glutathione-S-Trfase_C_sf"/>
</dbReference>
<keyword evidence="10" id="KW-1185">Reference proteome</keyword>
<evidence type="ECO:0000256" key="4">
    <source>
        <dbReference type="ARBA" id="ARBA00012452"/>
    </source>
</evidence>
<evidence type="ECO:0000313" key="9">
    <source>
        <dbReference type="EMBL" id="GBN96537.1"/>
    </source>
</evidence>
<dbReference type="EMBL" id="BGPR01026648">
    <property type="protein sequence ID" value="GBN96537.1"/>
    <property type="molecule type" value="Genomic_DNA"/>
</dbReference>
<dbReference type="PANTHER" id="PTHR11571:SF222">
    <property type="entry name" value="GLUTATHIONE TRANSFERASE"/>
    <property type="match status" value="1"/>
</dbReference>
<dbReference type="GO" id="GO:0042178">
    <property type="term" value="P:xenobiotic catabolic process"/>
    <property type="evidence" value="ECO:0007669"/>
    <property type="project" value="UniProtKB-ARBA"/>
</dbReference>
<dbReference type="PROSITE" id="PS50405">
    <property type="entry name" value="GST_CTER"/>
    <property type="match status" value="1"/>
</dbReference>
<evidence type="ECO:0000256" key="2">
    <source>
        <dbReference type="ARBA" id="ARBA00005861"/>
    </source>
</evidence>
<dbReference type="GO" id="GO:0004364">
    <property type="term" value="F:glutathione transferase activity"/>
    <property type="evidence" value="ECO:0007669"/>
    <property type="project" value="UniProtKB-EC"/>
</dbReference>
<proteinExistence type="inferred from homology"/>